<accession>D7SRJ7</accession>
<dbReference type="HOGENOM" id="CLU_3036304_0_0_1"/>
<dbReference type="AlphaFoldDB" id="D7SRJ7"/>
<sequence>MALFFLGPLTQISLRHSTLIEFAYGQDYNKNLSFTFFWCRPSILEFVIHFFKFLL</sequence>
<dbReference type="EMBL" id="FN594970">
    <property type="protein sequence ID" value="CBI18278.3"/>
    <property type="molecule type" value="Genomic_DNA"/>
</dbReference>
<name>D7SRJ7_VITVI</name>
<organism evidence="1 2">
    <name type="scientific">Vitis vinifera</name>
    <name type="common">Grape</name>
    <dbReference type="NCBI Taxonomy" id="29760"/>
    <lineage>
        <taxon>Eukaryota</taxon>
        <taxon>Viridiplantae</taxon>
        <taxon>Streptophyta</taxon>
        <taxon>Embryophyta</taxon>
        <taxon>Tracheophyta</taxon>
        <taxon>Spermatophyta</taxon>
        <taxon>Magnoliopsida</taxon>
        <taxon>eudicotyledons</taxon>
        <taxon>Gunneridae</taxon>
        <taxon>Pentapetalae</taxon>
        <taxon>rosids</taxon>
        <taxon>Vitales</taxon>
        <taxon>Vitaceae</taxon>
        <taxon>Viteae</taxon>
        <taxon>Vitis</taxon>
    </lineage>
</organism>
<gene>
    <name evidence="1" type="ordered locus">VIT_18s0075g00410</name>
</gene>
<reference evidence="2" key="1">
    <citation type="journal article" date="2007" name="Nature">
        <title>The grapevine genome sequence suggests ancestral hexaploidization in major angiosperm phyla.</title>
        <authorList>
            <consortium name="The French-Italian Public Consortium for Grapevine Genome Characterization."/>
            <person name="Jaillon O."/>
            <person name="Aury J.-M."/>
            <person name="Noel B."/>
            <person name="Policriti A."/>
            <person name="Clepet C."/>
            <person name="Casagrande A."/>
            <person name="Choisne N."/>
            <person name="Aubourg S."/>
            <person name="Vitulo N."/>
            <person name="Jubin C."/>
            <person name="Vezzi A."/>
            <person name="Legeai F."/>
            <person name="Hugueney P."/>
            <person name="Dasilva C."/>
            <person name="Horner D."/>
            <person name="Mica E."/>
            <person name="Jublot D."/>
            <person name="Poulain J."/>
            <person name="Bruyere C."/>
            <person name="Billault A."/>
            <person name="Segurens B."/>
            <person name="Gouyvenoux M."/>
            <person name="Ugarte E."/>
            <person name="Cattonaro F."/>
            <person name="Anthouard V."/>
            <person name="Vico V."/>
            <person name="Del Fabbro C."/>
            <person name="Alaux M."/>
            <person name="Di Gaspero G."/>
            <person name="Dumas V."/>
            <person name="Felice N."/>
            <person name="Paillard S."/>
            <person name="Juman I."/>
            <person name="Moroldo M."/>
            <person name="Scalabrin S."/>
            <person name="Canaguier A."/>
            <person name="Le Clainche I."/>
            <person name="Malacrida G."/>
            <person name="Durand E."/>
            <person name="Pesole G."/>
            <person name="Laucou V."/>
            <person name="Chatelet P."/>
            <person name="Merdinoglu D."/>
            <person name="Delledonne M."/>
            <person name="Pezzotti M."/>
            <person name="Lecharny A."/>
            <person name="Scarpelli C."/>
            <person name="Artiguenave F."/>
            <person name="Pe M.E."/>
            <person name="Valle G."/>
            <person name="Morgante M."/>
            <person name="Caboche M."/>
            <person name="Adam-Blondon A.-F."/>
            <person name="Weissenbach J."/>
            <person name="Quetier F."/>
            <person name="Wincker P."/>
        </authorList>
    </citation>
    <scope>NUCLEOTIDE SEQUENCE [LARGE SCALE GENOMIC DNA]</scope>
    <source>
        <strain evidence="2">cv. Pinot noir / PN40024</strain>
    </source>
</reference>
<dbReference type="Proteomes" id="UP000009183">
    <property type="component" value="Chromosome 18"/>
</dbReference>
<keyword evidence="2" id="KW-1185">Reference proteome</keyword>
<dbReference type="PaxDb" id="29760-VIT_18s0075g00410.t01"/>
<dbReference type="InParanoid" id="D7SRJ7"/>
<evidence type="ECO:0000313" key="2">
    <source>
        <dbReference type="Proteomes" id="UP000009183"/>
    </source>
</evidence>
<evidence type="ECO:0000313" key="1">
    <source>
        <dbReference type="EMBL" id="CBI18278.3"/>
    </source>
</evidence>
<protein>
    <submittedName>
        <fullName evidence="1">Uncharacterized protein</fullName>
    </submittedName>
</protein>
<proteinExistence type="predicted"/>